<reference evidence="6" key="2">
    <citation type="submission" date="2021-09" db="EMBL/GenBank/DDBJ databases">
        <authorList>
            <person name="Gilroy R."/>
        </authorList>
    </citation>
    <scope>NUCLEOTIDE SEQUENCE</scope>
    <source>
        <strain evidence="6">ChiGjej2B2-7701</strain>
    </source>
</reference>
<keyword evidence="4" id="KW-0804">Transcription</keyword>
<dbReference type="PANTHER" id="PTHR30126">
    <property type="entry name" value="HTH-TYPE TRANSCRIPTIONAL REGULATOR"/>
    <property type="match status" value="1"/>
</dbReference>
<proteinExistence type="inferred from homology"/>
<protein>
    <submittedName>
        <fullName evidence="6">LysR family transcriptional regulator</fullName>
    </submittedName>
</protein>
<evidence type="ECO:0000313" key="6">
    <source>
        <dbReference type="EMBL" id="HJG30193.1"/>
    </source>
</evidence>
<dbReference type="SUPFAM" id="SSF53850">
    <property type="entry name" value="Periplasmic binding protein-like II"/>
    <property type="match status" value="1"/>
</dbReference>
<dbReference type="GO" id="GO:0003700">
    <property type="term" value="F:DNA-binding transcription factor activity"/>
    <property type="evidence" value="ECO:0007669"/>
    <property type="project" value="InterPro"/>
</dbReference>
<dbReference type="Gene3D" id="1.10.10.10">
    <property type="entry name" value="Winged helix-like DNA-binding domain superfamily/Winged helix DNA-binding domain"/>
    <property type="match status" value="1"/>
</dbReference>
<dbReference type="InterPro" id="IPR036388">
    <property type="entry name" value="WH-like_DNA-bd_sf"/>
</dbReference>
<dbReference type="SUPFAM" id="SSF46785">
    <property type="entry name" value="Winged helix' DNA-binding domain"/>
    <property type="match status" value="1"/>
</dbReference>
<dbReference type="Pfam" id="PF00126">
    <property type="entry name" value="HTH_1"/>
    <property type="match status" value="1"/>
</dbReference>
<dbReference type="PANTHER" id="PTHR30126:SF40">
    <property type="entry name" value="HTH-TYPE TRANSCRIPTIONAL REGULATOR GLTR"/>
    <property type="match status" value="1"/>
</dbReference>
<comment type="similarity">
    <text evidence="1">Belongs to the LysR transcriptional regulatory family.</text>
</comment>
<organism evidence="6 7">
    <name type="scientific">Collinsella ihumii</name>
    <dbReference type="NCBI Taxonomy" id="1720204"/>
    <lineage>
        <taxon>Bacteria</taxon>
        <taxon>Bacillati</taxon>
        <taxon>Actinomycetota</taxon>
        <taxon>Coriobacteriia</taxon>
        <taxon>Coriobacteriales</taxon>
        <taxon>Coriobacteriaceae</taxon>
        <taxon>Collinsella</taxon>
    </lineage>
</organism>
<dbReference type="EMBL" id="DYVF01000019">
    <property type="protein sequence ID" value="HJG30193.1"/>
    <property type="molecule type" value="Genomic_DNA"/>
</dbReference>
<dbReference type="AlphaFoldDB" id="A0A921LSH8"/>
<reference evidence="6" key="1">
    <citation type="journal article" date="2021" name="PeerJ">
        <title>Extensive microbial diversity within the chicken gut microbiome revealed by metagenomics and culture.</title>
        <authorList>
            <person name="Gilroy R."/>
            <person name="Ravi A."/>
            <person name="Getino M."/>
            <person name="Pursley I."/>
            <person name="Horton D.L."/>
            <person name="Alikhan N.F."/>
            <person name="Baker D."/>
            <person name="Gharbi K."/>
            <person name="Hall N."/>
            <person name="Watson M."/>
            <person name="Adriaenssens E.M."/>
            <person name="Foster-Nyarko E."/>
            <person name="Jarju S."/>
            <person name="Secka A."/>
            <person name="Antonio M."/>
            <person name="Oren A."/>
            <person name="Chaudhuri R.R."/>
            <person name="La Ragione R."/>
            <person name="Hildebrand F."/>
            <person name="Pallen M.J."/>
        </authorList>
    </citation>
    <scope>NUCLEOTIDE SEQUENCE</scope>
    <source>
        <strain evidence="6">ChiGjej2B2-7701</strain>
    </source>
</reference>
<evidence type="ECO:0000256" key="2">
    <source>
        <dbReference type="ARBA" id="ARBA00023015"/>
    </source>
</evidence>
<dbReference type="InterPro" id="IPR005119">
    <property type="entry name" value="LysR_subst-bd"/>
</dbReference>
<dbReference type="PROSITE" id="PS50931">
    <property type="entry name" value="HTH_LYSR"/>
    <property type="match status" value="1"/>
</dbReference>
<dbReference type="InterPro" id="IPR000847">
    <property type="entry name" value="LysR_HTH_N"/>
</dbReference>
<dbReference type="Pfam" id="PF03466">
    <property type="entry name" value="LysR_substrate"/>
    <property type="match status" value="1"/>
</dbReference>
<dbReference type="GO" id="GO:0000976">
    <property type="term" value="F:transcription cis-regulatory region binding"/>
    <property type="evidence" value="ECO:0007669"/>
    <property type="project" value="TreeGrafter"/>
</dbReference>
<dbReference type="PRINTS" id="PR00039">
    <property type="entry name" value="HTHLYSR"/>
</dbReference>
<dbReference type="CDD" id="cd05466">
    <property type="entry name" value="PBP2_LTTR_substrate"/>
    <property type="match status" value="1"/>
</dbReference>
<dbReference type="Proteomes" id="UP000746751">
    <property type="component" value="Unassembled WGS sequence"/>
</dbReference>
<evidence type="ECO:0000259" key="5">
    <source>
        <dbReference type="PROSITE" id="PS50931"/>
    </source>
</evidence>
<feature type="domain" description="HTH lysR-type" evidence="5">
    <location>
        <begin position="3"/>
        <end position="62"/>
    </location>
</feature>
<evidence type="ECO:0000313" key="7">
    <source>
        <dbReference type="Proteomes" id="UP000746751"/>
    </source>
</evidence>
<name>A0A921LSH8_9ACTN</name>
<keyword evidence="3" id="KW-0238">DNA-binding</keyword>
<dbReference type="Gene3D" id="3.40.190.290">
    <property type="match status" value="1"/>
</dbReference>
<keyword evidence="2" id="KW-0805">Transcription regulation</keyword>
<comment type="caution">
    <text evidence="6">The sequence shown here is derived from an EMBL/GenBank/DDBJ whole genome shotgun (WGS) entry which is preliminary data.</text>
</comment>
<evidence type="ECO:0000256" key="1">
    <source>
        <dbReference type="ARBA" id="ARBA00009437"/>
    </source>
</evidence>
<evidence type="ECO:0000256" key="4">
    <source>
        <dbReference type="ARBA" id="ARBA00023163"/>
    </source>
</evidence>
<sequence length="297" mass="33716">MPMRPEDLETFVAVAESGTIAAAAEHLFITQSTASERIRSLETDIGHQLIERRRGVRKVALTPAGERLVPIASAILSLYDEAARVDMRPQRQRLIVAAADSLNGHLLLPFYRTFIADHPDILLELRTSMSPVINREVEERVADVGLAFALERYPDLAARELFRDRWVILCHRDSAFARSGQASDLAREHEINTHYSPDYQTWHRHYFARFAHPKITVGTASQLGAFMDAPESWCIAPQSIARPLIERHPDLVMRHPTEEPPARVARILVHTTMTDDKRRLVSMFEGELRAYIATLEL</sequence>
<evidence type="ECO:0000256" key="3">
    <source>
        <dbReference type="ARBA" id="ARBA00023125"/>
    </source>
</evidence>
<dbReference type="FunFam" id="1.10.10.10:FF:000001">
    <property type="entry name" value="LysR family transcriptional regulator"/>
    <property type="match status" value="1"/>
</dbReference>
<dbReference type="InterPro" id="IPR036390">
    <property type="entry name" value="WH_DNA-bd_sf"/>
</dbReference>
<gene>
    <name evidence="6" type="ORF">K8U80_02225</name>
</gene>
<accession>A0A921LSH8</accession>